<evidence type="ECO:0000313" key="2">
    <source>
        <dbReference type="EMBL" id="QDR81994.1"/>
    </source>
</evidence>
<evidence type="ECO:0000313" key="3">
    <source>
        <dbReference type="Proteomes" id="UP000320776"/>
    </source>
</evidence>
<gene>
    <name evidence="2" type="ORF">SPTER_34150</name>
</gene>
<accession>A0A517DXA8</accession>
<dbReference type="InterPro" id="IPR036425">
    <property type="entry name" value="MoaB/Mog-like_dom_sf"/>
</dbReference>
<evidence type="ECO:0000259" key="1">
    <source>
        <dbReference type="SMART" id="SM00852"/>
    </source>
</evidence>
<sequence>MEEVVIIPTGDEIRQGLVLDTNSPQIMALALGVWPACRIVRAVPPPDGKAEIQEEVRGWGQGRGIIFLTGGSGGGKVCDSSLAVDCTHEAVLDIVQGGEAVELIGSNGHLLAKIVVGRFKDKLVVTLPGPTVEAVSGAKAVLESAAEDIDCKTLAIQVARAIVAQYPVKGENRFRLPLTKEPAGQ</sequence>
<dbReference type="Proteomes" id="UP000320776">
    <property type="component" value="Chromosome"/>
</dbReference>
<dbReference type="Pfam" id="PF00994">
    <property type="entry name" value="MoCF_biosynth"/>
    <property type="match status" value="1"/>
</dbReference>
<feature type="domain" description="MoaB/Mog" evidence="1">
    <location>
        <begin position="5"/>
        <end position="148"/>
    </location>
</feature>
<dbReference type="KEGG" id="sted:SPTER_34150"/>
<dbReference type="SUPFAM" id="SSF53218">
    <property type="entry name" value="Molybdenum cofactor biosynthesis proteins"/>
    <property type="match status" value="1"/>
</dbReference>
<keyword evidence="3" id="KW-1185">Reference proteome</keyword>
<dbReference type="OrthoDB" id="1900983at2"/>
<name>A0A517DXA8_9FIRM</name>
<proteinExistence type="predicted"/>
<protein>
    <submittedName>
        <fullName evidence="2">Putative molybdopterin binding domain protein</fullName>
    </submittedName>
</protein>
<dbReference type="Gene3D" id="3.40.980.10">
    <property type="entry name" value="MoaB/Mog-like domain"/>
    <property type="match status" value="1"/>
</dbReference>
<reference evidence="2 3" key="1">
    <citation type="submission" date="2019-02" db="EMBL/GenBank/DDBJ databases">
        <title>Closed genome of Sporomusa termitida DSM 4440.</title>
        <authorList>
            <person name="Poehlein A."/>
            <person name="Daniel R."/>
        </authorList>
    </citation>
    <scope>NUCLEOTIDE SEQUENCE [LARGE SCALE GENOMIC DNA]</scope>
    <source>
        <strain evidence="2 3">DSM 4440</strain>
    </source>
</reference>
<dbReference type="EMBL" id="CP036259">
    <property type="protein sequence ID" value="QDR81994.1"/>
    <property type="molecule type" value="Genomic_DNA"/>
</dbReference>
<dbReference type="InterPro" id="IPR001453">
    <property type="entry name" value="MoaB/Mog_dom"/>
</dbReference>
<dbReference type="AlphaFoldDB" id="A0A517DXA8"/>
<dbReference type="RefSeq" id="WP_144351420.1">
    <property type="nucleotide sequence ID" value="NZ_CP036259.1"/>
</dbReference>
<dbReference type="SMART" id="SM00852">
    <property type="entry name" value="MoCF_biosynth"/>
    <property type="match status" value="1"/>
</dbReference>
<organism evidence="2 3">
    <name type="scientific">Sporomusa termitida</name>
    <dbReference type="NCBI Taxonomy" id="2377"/>
    <lineage>
        <taxon>Bacteria</taxon>
        <taxon>Bacillati</taxon>
        <taxon>Bacillota</taxon>
        <taxon>Negativicutes</taxon>
        <taxon>Selenomonadales</taxon>
        <taxon>Sporomusaceae</taxon>
        <taxon>Sporomusa</taxon>
    </lineage>
</organism>